<reference evidence="3 4" key="1">
    <citation type="journal article" date="2015" name="Nature">
        <title>rRNA introns, odd ribosomes, and small enigmatic genomes across a large radiation of phyla.</title>
        <authorList>
            <person name="Brown C.T."/>
            <person name="Hug L.A."/>
            <person name="Thomas B.C."/>
            <person name="Sharon I."/>
            <person name="Castelle C.J."/>
            <person name="Singh A."/>
            <person name="Wilkins M.J."/>
            <person name="Williams K.H."/>
            <person name="Banfield J.F."/>
        </authorList>
    </citation>
    <scope>NUCLEOTIDE SEQUENCE [LARGE SCALE GENOMIC DNA]</scope>
</reference>
<dbReference type="GO" id="GO:0009394">
    <property type="term" value="P:2'-deoxyribonucleotide metabolic process"/>
    <property type="evidence" value="ECO:0007669"/>
    <property type="project" value="InterPro"/>
</dbReference>
<dbReference type="Pfam" id="PF06559">
    <property type="entry name" value="DCD_N"/>
    <property type="match status" value="1"/>
</dbReference>
<comment type="caution">
    <text evidence="3">The sequence shown here is derived from an EMBL/GenBank/DDBJ whole genome shotgun (WGS) entry which is preliminary data.</text>
</comment>
<evidence type="ECO:0000259" key="1">
    <source>
        <dbReference type="Pfam" id="PF06559"/>
    </source>
</evidence>
<protein>
    <recommendedName>
        <fullName evidence="5">Deoxycytidine triphosphate deaminase</fullName>
    </recommendedName>
</protein>
<accession>A0A0G1ZGZ1</accession>
<evidence type="ECO:0000259" key="2">
    <source>
        <dbReference type="Pfam" id="PF22569"/>
    </source>
</evidence>
<dbReference type="PANTHER" id="PTHR42680:SF3">
    <property type="entry name" value="DCTP DEAMINASE"/>
    <property type="match status" value="1"/>
</dbReference>
<evidence type="ECO:0000313" key="4">
    <source>
        <dbReference type="Proteomes" id="UP000034913"/>
    </source>
</evidence>
<dbReference type="InterPro" id="IPR053811">
    <property type="entry name" value="DCD_C"/>
</dbReference>
<dbReference type="InterPro" id="IPR010550">
    <property type="entry name" value="DCD_N"/>
</dbReference>
<organism evidence="3 4">
    <name type="scientific">candidate division Kazan bacterium GW2011_GWB1_52_7</name>
    <dbReference type="NCBI Taxonomy" id="1620414"/>
    <lineage>
        <taxon>Bacteria</taxon>
        <taxon>Bacteria division Kazan-3B-28</taxon>
    </lineage>
</organism>
<sequence length="381" mass="42804">MRNGAPIGAVLVDWQMEEMVREGRITGGIRRKDDIQPCSFDLRVGNKMWETAGILDLGDGFKTKDFMNYAYNAYDEKALMHGYILTRGAYFVQLDINLKLGADEWGFVNPKSSSGRIDLHCIALAEGSTSFNTIPHGYHGRVSSLVIPQSIIVALYKSVALVQLRIFRGERAFLSNCELRRLHASHSLIDNSDIQPVIEDDHFLIRANLRDNPSNLVVTGTRRPLKLKAKRSVDPRIYFRVKELDSQGALWLEPGEFALIGSIEKIRIPHHVCAEMVPFSDRQGEFRSHYAGFFDRGFGYGRNGEAPGNTVVCEVRNQASVPIRIAHGQLIARFRFEYLQYEPDLVYGEGGQVSHYARQSSGIALAKFFVPWTAPSAPAEL</sequence>
<dbReference type="AlphaFoldDB" id="A0A0G1ZGZ1"/>
<feature type="domain" description="2'-deoxycytidine 5'-triphosphate deaminase C-terminal" evidence="2">
    <location>
        <begin position="177"/>
        <end position="369"/>
    </location>
</feature>
<dbReference type="Gene3D" id="2.70.40.10">
    <property type="match status" value="2"/>
</dbReference>
<proteinExistence type="predicted"/>
<evidence type="ECO:0008006" key="5">
    <source>
        <dbReference type="Google" id="ProtNLM"/>
    </source>
</evidence>
<dbReference type="Proteomes" id="UP000034913">
    <property type="component" value="Unassembled WGS sequence"/>
</dbReference>
<dbReference type="SUPFAM" id="SSF51283">
    <property type="entry name" value="dUTPase-like"/>
    <property type="match status" value="2"/>
</dbReference>
<dbReference type="Pfam" id="PF22569">
    <property type="entry name" value="DCD_C"/>
    <property type="match status" value="1"/>
</dbReference>
<dbReference type="EMBL" id="LCRB01000001">
    <property type="protein sequence ID" value="KKW27172.1"/>
    <property type="molecule type" value="Genomic_DNA"/>
</dbReference>
<evidence type="ECO:0000313" key="3">
    <source>
        <dbReference type="EMBL" id="KKW27172.1"/>
    </source>
</evidence>
<name>A0A0G1ZGZ1_UNCK3</name>
<gene>
    <name evidence="3" type="ORF">VF00_C0001G0107</name>
</gene>
<feature type="domain" description="2'-deoxycytidine 5'-triphosphate deaminase N-terminal" evidence="1">
    <location>
        <begin position="10"/>
        <end position="170"/>
    </location>
</feature>
<dbReference type="PANTHER" id="PTHR42680">
    <property type="entry name" value="DCTP DEAMINASE"/>
    <property type="match status" value="1"/>
</dbReference>
<dbReference type="GO" id="GO:0008829">
    <property type="term" value="F:dCTP deaminase activity"/>
    <property type="evidence" value="ECO:0007669"/>
    <property type="project" value="InterPro"/>
</dbReference>
<dbReference type="InterPro" id="IPR036157">
    <property type="entry name" value="dUTPase-like_sf"/>
</dbReference>